<evidence type="ECO:0000313" key="8">
    <source>
        <dbReference type="EMBL" id="MDQ2089573.1"/>
    </source>
</evidence>
<dbReference type="InterPro" id="IPR009056">
    <property type="entry name" value="Cyt_c-like_dom"/>
</dbReference>
<protein>
    <submittedName>
        <fullName evidence="8">Cytochrome c family protein</fullName>
    </submittedName>
</protein>
<accession>A0AAE3WBR7</accession>
<keyword evidence="5 6" id="KW-0408">Iron</keyword>
<dbReference type="InterPro" id="IPR002327">
    <property type="entry name" value="Cyt_c_1A/1B"/>
</dbReference>
<dbReference type="Proteomes" id="UP001226762">
    <property type="component" value="Unassembled WGS sequence"/>
</dbReference>
<evidence type="ECO:0000256" key="5">
    <source>
        <dbReference type="ARBA" id="ARBA00023004"/>
    </source>
</evidence>
<evidence type="ECO:0000256" key="2">
    <source>
        <dbReference type="ARBA" id="ARBA00022617"/>
    </source>
</evidence>
<dbReference type="SUPFAM" id="SSF46626">
    <property type="entry name" value="Cytochrome c"/>
    <property type="match status" value="1"/>
</dbReference>
<evidence type="ECO:0000256" key="6">
    <source>
        <dbReference type="PROSITE-ProRule" id="PRU00433"/>
    </source>
</evidence>
<organism evidence="8 9">
    <name type="scientific">Marimonas arenosa</name>
    <dbReference type="NCBI Taxonomy" id="1795305"/>
    <lineage>
        <taxon>Bacteria</taxon>
        <taxon>Pseudomonadati</taxon>
        <taxon>Pseudomonadota</taxon>
        <taxon>Alphaproteobacteria</taxon>
        <taxon>Rhodobacterales</taxon>
        <taxon>Paracoccaceae</taxon>
        <taxon>Marimonas</taxon>
    </lineage>
</organism>
<proteinExistence type="predicted"/>
<dbReference type="InterPro" id="IPR036909">
    <property type="entry name" value="Cyt_c-like_dom_sf"/>
</dbReference>
<feature type="domain" description="Cytochrome c" evidence="7">
    <location>
        <begin position="74"/>
        <end position="173"/>
    </location>
</feature>
<comment type="caution">
    <text evidence="8">The sequence shown here is derived from an EMBL/GenBank/DDBJ whole genome shotgun (WGS) entry which is preliminary data.</text>
</comment>
<evidence type="ECO:0000256" key="3">
    <source>
        <dbReference type="ARBA" id="ARBA00022723"/>
    </source>
</evidence>
<dbReference type="EMBL" id="JANHAX010000002">
    <property type="protein sequence ID" value="MDQ2089573.1"/>
    <property type="molecule type" value="Genomic_DNA"/>
</dbReference>
<dbReference type="Gene3D" id="1.10.760.10">
    <property type="entry name" value="Cytochrome c-like domain"/>
    <property type="match status" value="1"/>
</dbReference>
<evidence type="ECO:0000256" key="4">
    <source>
        <dbReference type="ARBA" id="ARBA00022982"/>
    </source>
</evidence>
<dbReference type="PRINTS" id="PR00604">
    <property type="entry name" value="CYTCHRMECIAB"/>
</dbReference>
<keyword evidence="3 6" id="KW-0479">Metal-binding</keyword>
<evidence type="ECO:0000313" key="9">
    <source>
        <dbReference type="Proteomes" id="UP001226762"/>
    </source>
</evidence>
<dbReference type="GO" id="GO:0020037">
    <property type="term" value="F:heme binding"/>
    <property type="evidence" value="ECO:0007669"/>
    <property type="project" value="InterPro"/>
</dbReference>
<gene>
    <name evidence="8" type="ORF">NO357_06635</name>
</gene>
<dbReference type="PROSITE" id="PS51007">
    <property type="entry name" value="CYTC"/>
    <property type="match status" value="1"/>
</dbReference>
<evidence type="ECO:0000256" key="1">
    <source>
        <dbReference type="ARBA" id="ARBA00022448"/>
    </source>
</evidence>
<dbReference type="RefSeq" id="WP_306734847.1">
    <property type="nucleotide sequence ID" value="NZ_JANHAX010000002.1"/>
</dbReference>
<keyword evidence="1" id="KW-0813">Transport</keyword>
<reference evidence="8" key="2">
    <citation type="submission" date="2023-02" db="EMBL/GenBank/DDBJ databases">
        <title>'Rhodoalgimonas zhirmunskyi' gen. nov., isolated from a red alga.</title>
        <authorList>
            <person name="Nedashkovskaya O.I."/>
            <person name="Otstavnykh N.Y."/>
            <person name="Bystritskaya E.P."/>
            <person name="Balabanova L.A."/>
            <person name="Isaeva M.P."/>
        </authorList>
    </citation>
    <scope>NUCLEOTIDE SEQUENCE</scope>
    <source>
        <strain evidence="8">KCTC 52189</strain>
    </source>
</reference>
<keyword evidence="2 6" id="KW-0349">Heme</keyword>
<keyword evidence="4" id="KW-0249">Electron transport</keyword>
<dbReference type="AlphaFoldDB" id="A0AAE3WBR7"/>
<evidence type="ECO:0000259" key="7">
    <source>
        <dbReference type="PROSITE" id="PS51007"/>
    </source>
</evidence>
<name>A0AAE3WBR7_9RHOB</name>
<dbReference type="PANTHER" id="PTHR11961">
    <property type="entry name" value="CYTOCHROME C"/>
    <property type="match status" value="1"/>
</dbReference>
<dbReference type="GO" id="GO:0046872">
    <property type="term" value="F:metal ion binding"/>
    <property type="evidence" value="ECO:0007669"/>
    <property type="project" value="UniProtKB-KW"/>
</dbReference>
<keyword evidence="9" id="KW-1185">Reference proteome</keyword>
<dbReference type="GO" id="GO:0009055">
    <property type="term" value="F:electron transfer activity"/>
    <property type="evidence" value="ECO:0007669"/>
    <property type="project" value="InterPro"/>
</dbReference>
<dbReference type="Pfam" id="PF00034">
    <property type="entry name" value="Cytochrom_C"/>
    <property type="match status" value="1"/>
</dbReference>
<reference evidence="8" key="1">
    <citation type="submission" date="2022-07" db="EMBL/GenBank/DDBJ databases">
        <authorList>
            <person name="Otstavnykh N."/>
            <person name="Isaeva M."/>
            <person name="Bystritskaya E."/>
        </authorList>
    </citation>
    <scope>NUCLEOTIDE SEQUENCE</scope>
    <source>
        <strain evidence="8">KCTC 52189</strain>
    </source>
</reference>
<sequence length="174" mass="18037">MFDTMTSTKIIGAFCGSLLILMLGKWAAESLYSMGGGHGDEHHAAYVIEVEGGDDHGAEEEEAGPTLEELLAEADVAKGAKVFGKCKACHKIEDGANATGPHLFGVVGRTIGSVAGFGYSGNLNQVGEIWDAAALNAFLISPKAAAPGTSMSFGGLKKDTDRADLIAYLDSLDD</sequence>